<dbReference type="GO" id="GO:0008168">
    <property type="term" value="F:methyltransferase activity"/>
    <property type="evidence" value="ECO:0007669"/>
    <property type="project" value="UniProtKB-KW"/>
</dbReference>
<reference evidence="3" key="1">
    <citation type="submission" date="2023-06" db="EMBL/GenBank/DDBJ databases">
        <title>Genome-scale phylogeny and comparative genomics of the fungal order Sordariales.</title>
        <authorList>
            <consortium name="Lawrence Berkeley National Laboratory"/>
            <person name="Hensen N."/>
            <person name="Bonometti L."/>
            <person name="Westerberg I."/>
            <person name="Brannstrom I.O."/>
            <person name="Guillou S."/>
            <person name="Cros-Aarteil S."/>
            <person name="Calhoun S."/>
            <person name="Haridas S."/>
            <person name="Kuo A."/>
            <person name="Mondo S."/>
            <person name="Pangilinan J."/>
            <person name="Riley R."/>
            <person name="Labutti K."/>
            <person name="Andreopoulos B."/>
            <person name="Lipzen A."/>
            <person name="Chen C."/>
            <person name="Yanf M."/>
            <person name="Daum C."/>
            <person name="Ng V."/>
            <person name="Clum A."/>
            <person name="Steindorff A."/>
            <person name="Ohm R."/>
            <person name="Martin F."/>
            <person name="Silar P."/>
            <person name="Natvig D."/>
            <person name="Lalanne C."/>
            <person name="Gautier V."/>
            <person name="Ament-Velasquez S.L."/>
            <person name="Kruys A."/>
            <person name="Hutchinson M.I."/>
            <person name="Powell A.J."/>
            <person name="Barry K."/>
            <person name="Miller A.N."/>
            <person name="Grigoriev I.V."/>
            <person name="Debuchy R."/>
            <person name="Gladieux P."/>
            <person name="Thoren M.H."/>
            <person name="Johannesson H."/>
        </authorList>
    </citation>
    <scope>NUCLEOTIDE SEQUENCE</scope>
    <source>
        <strain evidence="3">SMH2532-1</strain>
    </source>
</reference>
<keyword evidence="2" id="KW-0808">Transferase</keyword>
<evidence type="ECO:0000313" key="3">
    <source>
        <dbReference type="EMBL" id="KAK0648175.1"/>
    </source>
</evidence>
<keyword evidence="4" id="KW-1185">Reference proteome</keyword>
<dbReference type="PANTHER" id="PTHR43619">
    <property type="entry name" value="S-ADENOSYL-L-METHIONINE-DEPENDENT METHYLTRANSFERASE YKTD-RELATED"/>
    <property type="match status" value="1"/>
</dbReference>
<dbReference type="EMBL" id="JAULSV010000003">
    <property type="protein sequence ID" value="KAK0648175.1"/>
    <property type="molecule type" value="Genomic_DNA"/>
</dbReference>
<protein>
    <submittedName>
        <fullName evidence="3">O-methyltransferase</fullName>
    </submittedName>
</protein>
<evidence type="ECO:0000313" key="4">
    <source>
        <dbReference type="Proteomes" id="UP001174936"/>
    </source>
</evidence>
<evidence type="ECO:0000256" key="1">
    <source>
        <dbReference type="ARBA" id="ARBA00022603"/>
    </source>
</evidence>
<comment type="caution">
    <text evidence="3">The sequence shown here is derived from an EMBL/GenBank/DDBJ whole genome shotgun (WGS) entry which is preliminary data.</text>
</comment>
<dbReference type="GO" id="GO:0032259">
    <property type="term" value="P:methylation"/>
    <property type="evidence" value="ECO:0007669"/>
    <property type="project" value="UniProtKB-KW"/>
</dbReference>
<dbReference type="Proteomes" id="UP001174936">
    <property type="component" value="Unassembled WGS sequence"/>
</dbReference>
<accession>A0AA39YA51</accession>
<sequence>MASSKTNTTAPCDDVSAANPKIPITLTGVSETMLATLAGRAQDAAKPEGQRYLGDTWAKTVLDQLDYKRRSTMTDNVFYLSILARAKQFDIWTTEFLIAHPEGVTVLHLACGLDSRALRLNWRSPSGGKARWIDVDMPEVIALRKKVLPDPEGDYTAMDLDVTDEAWLEEIPADRPTLVVMEGLLMYLEQEEVMKLLRRVCERFPSGQILADVMGSRFLAMQSGLRTISSTGAVMKSSADYGSELAAAHEKMRVRNEVRMWQRDGRGIFPWYLRAMLAVYSVVPGFRTIASDMRFDF</sequence>
<dbReference type="PANTHER" id="PTHR43619:SF2">
    <property type="entry name" value="S-ADENOSYL-L-METHIONINE-DEPENDENT METHYLTRANSFERASES SUPERFAMILY PROTEIN"/>
    <property type="match status" value="1"/>
</dbReference>
<dbReference type="SUPFAM" id="SSF53335">
    <property type="entry name" value="S-adenosyl-L-methionine-dependent methyltransferases"/>
    <property type="match status" value="1"/>
</dbReference>
<dbReference type="InterPro" id="IPR016874">
    <property type="entry name" value="TcmP-like"/>
</dbReference>
<dbReference type="InterPro" id="IPR007213">
    <property type="entry name" value="Ppm1/Ppm2/Tcmp"/>
</dbReference>
<name>A0AA39YA51_9PEZI</name>
<dbReference type="AlphaFoldDB" id="A0AA39YA51"/>
<dbReference type="PIRSF" id="PIRSF028177">
    <property type="entry name" value="Polyketide_synth_Omtfrase_TcmP"/>
    <property type="match status" value="1"/>
</dbReference>
<evidence type="ECO:0000256" key="2">
    <source>
        <dbReference type="ARBA" id="ARBA00022679"/>
    </source>
</evidence>
<dbReference type="Gene3D" id="3.40.50.150">
    <property type="entry name" value="Vaccinia Virus protein VP39"/>
    <property type="match status" value="1"/>
</dbReference>
<gene>
    <name evidence="3" type="ORF">B0T16DRAFT_407823</name>
</gene>
<dbReference type="InterPro" id="IPR029063">
    <property type="entry name" value="SAM-dependent_MTases_sf"/>
</dbReference>
<proteinExistence type="predicted"/>
<organism evidence="3 4">
    <name type="scientific">Cercophora newfieldiana</name>
    <dbReference type="NCBI Taxonomy" id="92897"/>
    <lineage>
        <taxon>Eukaryota</taxon>
        <taxon>Fungi</taxon>
        <taxon>Dikarya</taxon>
        <taxon>Ascomycota</taxon>
        <taxon>Pezizomycotina</taxon>
        <taxon>Sordariomycetes</taxon>
        <taxon>Sordariomycetidae</taxon>
        <taxon>Sordariales</taxon>
        <taxon>Lasiosphaeriaceae</taxon>
        <taxon>Cercophora</taxon>
    </lineage>
</organism>
<dbReference type="Pfam" id="PF04072">
    <property type="entry name" value="LCM"/>
    <property type="match status" value="1"/>
</dbReference>
<keyword evidence="1" id="KW-0489">Methyltransferase</keyword>